<evidence type="ECO:0000256" key="6">
    <source>
        <dbReference type="ARBA" id="ARBA00052868"/>
    </source>
</evidence>
<keyword evidence="7" id="KW-0046">Antibiotic resistance</keyword>
<dbReference type="PANTHER" id="PTHR11104">
    <property type="entry name" value="AMINOGLYCOSIDE N3-ACETYLTRANSFERASE"/>
    <property type="match status" value="1"/>
</dbReference>
<dbReference type="SUPFAM" id="SSF110710">
    <property type="entry name" value="TTHA0583/YokD-like"/>
    <property type="match status" value="1"/>
</dbReference>
<accession>A0A0G4E7C2</accession>
<dbReference type="PANTHER" id="PTHR11104:SF0">
    <property type="entry name" value="SPBETA PROPHAGE-DERIVED AMINOGLYCOSIDE N(3')-ACETYLTRANSFERASE-LIKE PROTEIN YOKD"/>
    <property type="match status" value="1"/>
</dbReference>
<evidence type="ECO:0000256" key="5">
    <source>
        <dbReference type="ARBA" id="ARBA00023315"/>
    </source>
</evidence>
<evidence type="ECO:0000313" key="10">
    <source>
        <dbReference type="EMBL" id="CEL26449.1"/>
    </source>
</evidence>
<keyword evidence="5 7" id="KW-0012">Acyltransferase</keyword>
<dbReference type="EMBL" id="LN735559">
    <property type="protein sequence ID" value="CEL26211.1"/>
    <property type="molecule type" value="Genomic_DNA"/>
</dbReference>
<keyword evidence="4 7" id="KW-0808">Transferase</keyword>
<dbReference type="EMBL" id="LN735561">
    <property type="protein sequence ID" value="CEL26449.1"/>
    <property type="molecule type" value="Genomic_DNA"/>
</dbReference>
<dbReference type="InterPro" id="IPR028345">
    <property type="entry name" value="Antibiotic_NAT-like"/>
</dbReference>
<evidence type="ECO:0000256" key="3">
    <source>
        <dbReference type="ARBA" id="ARBA00012882"/>
    </source>
</evidence>
<dbReference type="AlphaFoldDB" id="A0A0G4E7C2"/>
<organism evidence="8">
    <name type="scientific">Escherichia coli</name>
    <dbReference type="NCBI Taxonomy" id="562"/>
    <lineage>
        <taxon>Bacteria</taxon>
        <taxon>Pseudomonadati</taxon>
        <taxon>Pseudomonadota</taxon>
        <taxon>Gammaproteobacteria</taxon>
        <taxon>Enterobacterales</taxon>
        <taxon>Enterobacteriaceae</taxon>
        <taxon>Escherichia</taxon>
    </lineage>
</organism>
<evidence type="ECO:0000256" key="2">
    <source>
        <dbReference type="ARBA" id="ARBA00006383"/>
    </source>
</evidence>
<sequence length="216" mass="24222">MPTEQELISRTPQPATRASLARQMRENGLTLGGTVLVHSSLSSLGWVAGGPVAVIQALLDCVGPQGTIVMPTHSGDLTDPADWRSPPVPADWVQILRNEMPAYDPQTTPTRNMGAVAELFRACRKHFWRQLSPSQGRYFHALLTFCSPKRRASKSFWSLTVQPPEKPKPFRSHSIASKPAMVRRAVLKDWKPPIFGMFFFTRKWSLSIPCWRCLVT</sequence>
<comment type="function">
    <text evidence="1">Resistance to antibiotics containing the 2-deoxy-streptamine ring including gentamicin, kanamycin, tobramycin, neomycin and apramycin.</text>
</comment>
<evidence type="ECO:0000256" key="4">
    <source>
        <dbReference type="ARBA" id="ARBA00022679"/>
    </source>
</evidence>
<geneLocation type="plasmid" evidence="9">
    <name>pM105</name>
</geneLocation>
<reference evidence="8" key="1">
    <citation type="journal article" date="2015" name="Antimicrob. Agents Chemother.">
        <title>Characterization of IncI1 Sequence Type 71 Epidemic Plasmid Lineage Responsible for the Recent Dissemination of CTX-M-65 Extended-Spectrum ?-Lactamase in the Bolivian Chaco Region.</title>
        <authorList>
            <person name="Riccobono E."/>
            <person name="Di Pilato V."/>
            <person name="Di Maggio T."/>
            <person name="Bartoloni A."/>
            <person name="Pallecchi L."/>
            <person name="Rossolini G.M."/>
        </authorList>
    </citation>
    <scope>NUCLEOTIDE SEQUENCE [LARGE SCALE GENOMIC DNA]</scope>
    <source>
        <strain evidence="8">C193</strain>
        <strain evidence="10">C271</strain>
        <strain evidence="9">M105</strain>
        <plasmid evidence="8">pC193</plasmid>
        <plasmid evidence="10">pC271</plasmid>
        <plasmid evidence="9">pM105</plasmid>
    </source>
</reference>
<geneLocation type="plasmid" evidence="8">
    <name>pC193</name>
</geneLocation>
<evidence type="ECO:0000313" key="9">
    <source>
        <dbReference type="EMBL" id="CEL26211.1"/>
    </source>
</evidence>
<dbReference type="GO" id="GO:0046677">
    <property type="term" value="P:response to antibiotic"/>
    <property type="evidence" value="ECO:0007669"/>
    <property type="project" value="UniProtKB-KW"/>
</dbReference>
<evidence type="ECO:0000313" key="8">
    <source>
        <dbReference type="EMBL" id="CEL26089.1"/>
    </source>
</evidence>
<evidence type="ECO:0000256" key="1">
    <source>
        <dbReference type="ARBA" id="ARBA00003521"/>
    </source>
</evidence>
<dbReference type="GO" id="GO:0046353">
    <property type="term" value="F:aminoglycoside 3-N-acetyltransferase activity"/>
    <property type="evidence" value="ECO:0007669"/>
    <property type="project" value="UniProtKB-EC"/>
</dbReference>
<keyword evidence="8" id="KW-0614">Plasmid</keyword>
<proteinExistence type="inferred from homology"/>
<name>A0A0G4E7C2_ECOLX</name>
<geneLocation type="plasmid" evidence="10">
    <name>pC271</name>
</geneLocation>
<protein>
    <recommendedName>
        <fullName evidence="3 7">Aminoglycoside N(3)-acetyltransferase</fullName>
        <ecNumber evidence="7">2.3.1.-</ecNumber>
    </recommendedName>
</protein>
<dbReference type="Pfam" id="PF02522">
    <property type="entry name" value="Antibiotic_NAT"/>
    <property type="match status" value="1"/>
</dbReference>
<dbReference type="EC" id="2.3.1.-" evidence="7"/>
<evidence type="ECO:0000256" key="7">
    <source>
        <dbReference type="RuleBase" id="RU365031"/>
    </source>
</evidence>
<dbReference type="EMBL" id="LN735558">
    <property type="protein sequence ID" value="CEL26089.1"/>
    <property type="molecule type" value="Genomic_DNA"/>
</dbReference>
<comment type="similarity">
    <text evidence="2 7">Belongs to the antibiotic N-acetyltransferase family.</text>
</comment>
<comment type="catalytic activity">
    <reaction evidence="6 7">
        <text>a 2-deoxystreptamine antibiotic + acetyl-CoA = an N(3)-acetyl-2-deoxystreptamine antibiotic + CoA + H(+)</text>
        <dbReference type="Rhea" id="RHEA:12665"/>
        <dbReference type="ChEBI" id="CHEBI:15378"/>
        <dbReference type="ChEBI" id="CHEBI:57287"/>
        <dbReference type="ChEBI" id="CHEBI:57288"/>
        <dbReference type="ChEBI" id="CHEBI:57921"/>
        <dbReference type="ChEBI" id="CHEBI:77452"/>
        <dbReference type="EC" id="2.3.1.81"/>
    </reaction>
</comment>
<dbReference type="InterPro" id="IPR003679">
    <property type="entry name" value="Amioglycoside_AcTrfase"/>
</dbReference>